<keyword evidence="4" id="KW-0949">S-adenosyl-L-methionine</keyword>
<dbReference type="GO" id="GO:0006304">
    <property type="term" value="P:DNA modification"/>
    <property type="evidence" value="ECO:0007669"/>
    <property type="project" value="InterPro"/>
</dbReference>
<dbReference type="InterPro" id="IPR056716">
    <property type="entry name" value="DUF7814"/>
</dbReference>
<dbReference type="PROSITE" id="PS00092">
    <property type="entry name" value="N6_MTASE"/>
    <property type="match status" value="1"/>
</dbReference>
<dbReference type="SUPFAM" id="SSF53335">
    <property type="entry name" value="S-adenosyl-L-methionine-dependent methyltransferases"/>
    <property type="match status" value="1"/>
</dbReference>
<proteinExistence type="predicted"/>
<dbReference type="Pfam" id="PF25120">
    <property type="entry name" value="DUF7814"/>
    <property type="match status" value="1"/>
</dbReference>
<dbReference type="PRINTS" id="PR00507">
    <property type="entry name" value="N12N6MTFRASE"/>
</dbReference>
<dbReference type="PANTHER" id="PTHR33841:SF1">
    <property type="entry name" value="DNA METHYLTRANSFERASE A"/>
    <property type="match status" value="1"/>
</dbReference>
<protein>
    <recommendedName>
        <fullName evidence="1">site-specific DNA-methyltransferase (adenine-specific)</fullName>
        <ecNumber evidence="1">2.1.1.72</ecNumber>
    </recommendedName>
</protein>
<feature type="coiled-coil region" evidence="6">
    <location>
        <begin position="438"/>
        <end position="465"/>
    </location>
</feature>
<evidence type="ECO:0000313" key="10">
    <source>
        <dbReference type="Proteomes" id="UP000712007"/>
    </source>
</evidence>
<evidence type="ECO:0000259" key="7">
    <source>
        <dbReference type="Pfam" id="PF07669"/>
    </source>
</evidence>
<accession>A0A940DII1</accession>
<dbReference type="InterPro" id="IPR011639">
    <property type="entry name" value="MethylTrfase_TaqI-like_dom"/>
</dbReference>
<name>A0A940DII1_9BACT</name>
<reference evidence="9" key="1">
    <citation type="submission" date="2020-10" db="EMBL/GenBank/DDBJ databases">
        <authorList>
            <person name="Gilroy R."/>
        </authorList>
    </citation>
    <scope>NUCLEOTIDE SEQUENCE</scope>
    <source>
        <strain evidence="9">3924</strain>
    </source>
</reference>
<dbReference type="GO" id="GO:0009007">
    <property type="term" value="F:site-specific DNA-methyltransferase (adenine-specific) activity"/>
    <property type="evidence" value="ECO:0007669"/>
    <property type="project" value="UniProtKB-EC"/>
</dbReference>
<dbReference type="InterPro" id="IPR050953">
    <property type="entry name" value="N4_N6_ade-DNA_methylase"/>
</dbReference>
<keyword evidence="6" id="KW-0175">Coiled coil</keyword>
<dbReference type="Proteomes" id="UP000712007">
    <property type="component" value="Unassembled WGS sequence"/>
</dbReference>
<sequence>MLSYHNGNPDYRFLTIDKIHDFDGLNDLFFKVLARDVDARTESIKNDFPHVPYLNSSLFEKTELEKNTFGINAISARVPLPLLSCSILKKAKHTAPPRSTLEYLFRFLDAYDFASTGDGAVEDNDKTLINASVLGLIFEKINGHKDGSVFTPGVITMYMCREAISRTVIDKFNDRYGWRCTSVSDLYNRIDNISVSEANETFDNIKICDPAVGSGHFLVSALNEMIYLKYSLGILVDSAGQRIRKTDYTITIDNDELVISLYDGSFFSYIPSNPECQRIQETIFQEKRRIIEHSLFGVDINPNSVKICQLRLWIELLKNTYYTADSGYTQLETLPNIDINIKCGNSLLYRFDITDNIQQILHDTGISIAKYRETVFSYKNAPDKLVKREMNGFIHNIKTKLADGITGQLPEIRQLTSLRNQLFAIDAPRLIPYTDKELTIISKKRDKLTKDIQEIENRIEEKRSIYANALEWRIEYPELLDDSGSFIGFDCIIGNPPYIQLQKMGIDADALSDMKYQVFTRTGDIYCLFYELGTSLLRHGGTLCFITSNKWMRAGYGEALRRFLIADTDPLVLIDFAGTKIFDSATVDTNILLLRKSSFSRSLTACTVTGRDCLDKLVV</sequence>
<keyword evidence="2 9" id="KW-0489">Methyltransferase</keyword>
<dbReference type="GO" id="GO:0003676">
    <property type="term" value="F:nucleic acid binding"/>
    <property type="evidence" value="ECO:0007669"/>
    <property type="project" value="InterPro"/>
</dbReference>
<comment type="caution">
    <text evidence="9">The sequence shown here is derived from an EMBL/GenBank/DDBJ whole genome shotgun (WGS) entry which is preliminary data.</text>
</comment>
<evidence type="ECO:0000256" key="1">
    <source>
        <dbReference type="ARBA" id="ARBA00011900"/>
    </source>
</evidence>
<dbReference type="Gene3D" id="3.40.50.150">
    <property type="entry name" value="Vaccinia Virus protein VP39"/>
    <property type="match status" value="1"/>
</dbReference>
<evidence type="ECO:0000256" key="2">
    <source>
        <dbReference type="ARBA" id="ARBA00022603"/>
    </source>
</evidence>
<evidence type="ECO:0000256" key="6">
    <source>
        <dbReference type="SAM" id="Coils"/>
    </source>
</evidence>
<feature type="domain" description="DUF7814" evidence="8">
    <location>
        <begin position="1"/>
        <end position="129"/>
    </location>
</feature>
<evidence type="ECO:0000259" key="8">
    <source>
        <dbReference type="Pfam" id="PF25120"/>
    </source>
</evidence>
<evidence type="ECO:0000256" key="3">
    <source>
        <dbReference type="ARBA" id="ARBA00022679"/>
    </source>
</evidence>
<dbReference type="InterPro" id="IPR029063">
    <property type="entry name" value="SAM-dependent_MTases_sf"/>
</dbReference>
<dbReference type="PANTHER" id="PTHR33841">
    <property type="entry name" value="DNA METHYLTRANSFERASE YEEA-RELATED"/>
    <property type="match status" value="1"/>
</dbReference>
<comment type="catalytic activity">
    <reaction evidence="5">
        <text>a 2'-deoxyadenosine in DNA + S-adenosyl-L-methionine = an N(6)-methyl-2'-deoxyadenosine in DNA + S-adenosyl-L-homocysteine + H(+)</text>
        <dbReference type="Rhea" id="RHEA:15197"/>
        <dbReference type="Rhea" id="RHEA-COMP:12418"/>
        <dbReference type="Rhea" id="RHEA-COMP:12419"/>
        <dbReference type="ChEBI" id="CHEBI:15378"/>
        <dbReference type="ChEBI" id="CHEBI:57856"/>
        <dbReference type="ChEBI" id="CHEBI:59789"/>
        <dbReference type="ChEBI" id="CHEBI:90615"/>
        <dbReference type="ChEBI" id="CHEBI:90616"/>
        <dbReference type="EC" id="2.1.1.72"/>
    </reaction>
</comment>
<feature type="domain" description="Type II methyltransferase M.TaqI-like" evidence="7">
    <location>
        <begin position="294"/>
        <end position="582"/>
    </location>
</feature>
<dbReference type="EMBL" id="JADIMV010000047">
    <property type="protein sequence ID" value="MBO8439535.1"/>
    <property type="molecule type" value="Genomic_DNA"/>
</dbReference>
<evidence type="ECO:0000313" key="9">
    <source>
        <dbReference type="EMBL" id="MBO8439535.1"/>
    </source>
</evidence>
<reference evidence="9" key="2">
    <citation type="journal article" date="2021" name="PeerJ">
        <title>Extensive microbial diversity within the chicken gut microbiome revealed by metagenomics and culture.</title>
        <authorList>
            <person name="Gilroy R."/>
            <person name="Ravi A."/>
            <person name="Getino M."/>
            <person name="Pursley I."/>
            <person name="Horton D.L."/>
            <person name="Alikhan N.F."/>
            <person name="Baker D."/>
            <person name="Gharbi K."/>
            <person name="Hall N."/>
            <person name="Watson M."/>
            <person name="Adriaenssens E.M."/>
            <person name="Foster-Nyarko E."/>
            <person name="Jarju S."/>
            <person name="Secka A."/>
            <person name="Antonio M."/>
            <person name="Oren A."/>
            <person name="Chaudhuri R.R."/>
            <person name="La Ragione R."/>
            <person name="Hildebrand F."/>
            <person name="Pallen M.J."/>
        </authorList>
    </citation>
    <scope>NUCLEOTIDE SEQUENCE</scope>
    <source>
        <strain evidence="9">3924</strain>
    </source>
</reference>
<keyword evidence="3" id="KW-0808">Transferase</keyword>
<dbReference type="GO" id="GO:0032259">
    <property type="term" value="P:methylation"/>
    <property type="evidence" value="ECO:0007669"/>
    <property type="project" value="UniProtKB-KW"/>
</dbReference>
<dbReference type="AlphaFoldDB" id="A0A940DII1"/>
<evidence type="ECO:0000256" key="4">
    <source>
        <dbReference type="ARBA" id="ARBA00022691"/>
    </source>
</evidence>
<organism evidence="9 10">
    <name type="scientific">Candidatus Aphodosoma intestinipullorum</name>
    <dbReference type="NCBI Taxonomy" id="2840674"/>
    <lineage>
        <taxon>Bacteria</taxon>
        <taxon>Pseudomonadati</taxon>
        <taxon>Bacteroidota</taxon>
        <taxon>Bacteroidia</taxon>
        <taxon>Bacteroidales</taxon>
        <taxon>Candidatus Aphodosoma</taxon>
    </lineage>
</organism>
<dbReference type="Pfam" id="PF07669">
    <property type="entry name" value="Eco57I"/>
    <property type="match status" value="1"/>
</dbReference>
<gene>
    <name evidence="9" type="ORF">IAC51_02685</name>
</gene>
<evidence type="ECO:0000256" key="5">
    <source>
        <dbReference type="ARBA" id="ARBA00047942"/>
    </source>
</evidence>
<dbReference type="EC" id="2.1.1.72" evidence="1"/>
<dbReference type="InterPro" id="IPR002052">
    <property type="entry name" value="DNA_methylase_N6_adenine_CS"/>
</dbReference>